<proteinExistence type="predicted"/>
<name>A0A2N3XWF6_SACSN</name>
<dbReference type="Proteomes" id="UP000233786">
    <property type="component" value="Unassembled WGS sequence"/>
</dbReference>
<protein>
    <submittedName>
        <fullName evidence="1">Uncharacterized protein</fullName>
    </submittedName>
</protein>
<gene>
    <name evidence="1" type="ORF">A8926_2672</name>
</gene>
<organism evidence="1 2">
    <name type="scientific">Saccharopolyspora spinosa</name>
    <dbReference type="NCBI Taxonomy" id="60894"/>
    <lineage>
        <taxon>Bacteria</taxon>
        <taxon>Bacillati</taxon>
        <taxon>Actinomycetota</taxon>
        <taxon>Actinomycetes</taxon>
        <taxon>Pseudonocardiales</taxon>
        <taxon>Pseudonocardiaceae</taxon>
        <taxon>Saccharopolyspora</taxon>
    </lineage>
</organism>
<reference evidence="1" key="1">
    <citation type="submission" date="2017-12" db="EMBL/GenBank/DDBJ databases">
        <title>Sequencing the genomes of 1000 Actinobacteria strains.</title>
        <authorList>
            <person name="Klenk H.-P."/>
        </authorList>
    </citation>
    <scope>NUCLEOTIDE SEQUENCE [LARGE SCALE GENOMIC DNA]</scope>
    <source>
        <strain evidence="1">DSM 44228</strain>
    </source>
</reference>
<keyword evidence="2" id="KW-1185">Reference proteome</keyword>
<evidence type="ECO:0000313" key="1">
    <source>
        <dbReference type="EMBL" id="PKW15005.1"/>
    </source>
</evidence>
<comment type="caution">
    <text evidence="1">The sequence shown here is derived from an EMBL/GenBank/DDBJ whole genome shotgun (WGS) entry which is preliminary data.</text>
</comment>
<evidence type="ECO:0000313" key="2">
    <source>
        <dbReference type="Proteomes" id="UP000233786"/>
    </source>
</evidence>
<dbReference type="AlphaFoldDB" id="A0A2N3XWF6"/>
<dbReference type="EMBL" id="PJNB01000001">
    <property type="protein sequence ID" value="PKW15005.1"/>
    <property type="molecule type" value="Genomic_DNA"/>
</dbReference>
<dbReference type="RefSeq" id="WP_010695552.1">
    <property type="nucleotide sequence ID" value="NZ_CP171362.1"/>
</dbReference>
<accession>A0A2N3XWF6</accession>
<sequence>MRSAEQFAVVAEDLVADAASSLFAVLQEYGERVDVRIAAWGMAFG</sequence>